<dbReference type="Proteomes" id="UP001189429">
    <property type="component" value="Unassembled WGS sequence"/>
</dbReference>
<organism evidence="2 3">
    <name type="scientific">Prorocentrum cordatum</name>
    <dbReference type="NCBI Taxonomy" id="2364126"/>
    <lineage>
        <taxon>Eukaryota</taxon>
        <taxon>Sar</taxon>
        <taxon>Alveolata</taxon>
        <taxon>Dinophyceae</taxon>
        <taxon>Prorocentrales</taxon>
        <taxon>Prorocentraceae</taxon>
        <taxon>Prorocentrum</taxon>
    </lineage>
</organism>
<evidence type="ECO:0000313" key="2">
    <source>
        <dbReference type="EMBL" id="CAK0904260.1"/>
    </source>
</evidence>
<keyword evidence="3" id="KW-1185">Reference proteome</keyword>
<sequence>MGLDGCGGSSEEAECSDLHVSLHVFFGLWRHDFSCGSLERLPQLLSCDSSCSSDRPEDAAVNVGESVNKELLMAGCAAHSGRGAAAGPPGLSRGCLPRRAAREQETARPPGPGNGDIGHGRAGGLPGARGRRR</sequence>
<gene>
    <name evidence="2" type="ORF">PCOR1329_LOCUS80355</name>
</gene>
<protein>
    <submittedName>
        <fullName evidence="2">Uncharacterized protein</fullName>
    </submittedName>
</protein>
<name>A0ABN9XZ85_9DINO</name>
<dbReference type="EMBL" id="CAUYUJ010021381">
    <property type="protein sequence ID" value="CAK0904260.1"/>
    <property type="molecule type" value="Genomic_DNA"/>
</dbReference>
<feature type="region of interest" description="Disordered" evidence="1">
    <location>
        <begin position="81"/>
        <end position="133"/>
    </location>
</feature>
<proteinExistence type="predicted"/>
<accession>A0ABN9XZ85</accession>
<reference evidence="2" key="1">
    <citation type="submission" date="2023-10" db="EMBL/GenBank/DDBJ databases">
        <authorList>
            <person name="Chen Y."/>
            <person name="Shah S."/>
            <person name="Dougan E. K."/>
            <person name="Thang M."/>
            <person name="Chan C."/>
        </authorList>
    </citation>
    <scope>NUCLEOTIDE SEQUENCE [LARGE SCALE GENOMIC DNA]</scope>
</reference>
<evidence type="ECO:0000256" key="1">
    <source>
        <dbReference type="SAM" id="MobiDB-lite"/>
    </source>
</evidence>
<evidence type="ECO:0000313" key="3">
    <source>
        <dbReference type="Proteomes" id="UP001189429"/>
    </source>
</evidence>
<comment type="caution">
    <text evidence="2">The sequence shown here is derived from an EMBL/GenBank/DDBJ whole genome shotgun (WGS) entry which is preliminary data.</text>
</comment>
<feature type="compositionally biased region" description="Gly residues" evidence="1">
    <location>
        <begin position="113"/>
        <end position="127"/>
    </location>
</feature>